<dbReference type="Proteomes" id="UP000053235">
    <property type="component" value="Unassembled WGS sequence"/>
</dbReference>
<reference evidence="6" key="1">
    <citation type="submission" date="2015-07" db="EMBL/GenBank/DDBJ databases">
        <authorList>
            <person name="Rodrigo-Torres Lidia"/>
            <person name="Arahal R.David."/>
        </authorList>
    </citation>
    <scope>NUCLEOTIDE SEQUENCE [LARGE SCALE GENOMIC DNA]</scope>
    <source>
        <strain evidence="6">CECT 5112</strain>
    </source>
</reference>
<dbReference type="PANTHER" id="PTHR47894">
    <property type="entry name" value="HTH-TYPE TRANSCRIPTIONAL REGULATOR GADX"/>
    <property type="match status" value="1"/>
</dbReference>
<dbReference type="InterPro" id="IPR018060">
    <property type="entry name" value="HTH_AraC"/>
</dbReference>
<keyword evidence="3" id="KW-0804">Transcription</keyword>
<proteinExistence type="predicted"/>
<evidence type="ECO:0000313" key="5">
    <source>
        <dbReference type="EMBL" id="CTQ69016.1"/>
    </source>
</evidence>
<dbReference type="Pfam" id="PF12833">
    <property type="entry name" value="HTH_18"/>
    <property type="match status" value="1"/>
</dbReference>
<dbReference type="GO" id="GO:0003700">
    <property type="term" value="F:DNA-binding transcription factor activity"/>
    <property type="evidence" value="ECO:0007669"/>
    <property type="project" value="InterPro"/>
</dbReference>
<accession>A0A0M7A3L6</accession>
<dbReference type="GO" id="GO:0005829">
    <property type="term" value="C:cytosol"/>
    <property type="evidence" value="ECO:0007669"/>
    <property type="project" value="TreeGrafter"/>
</dbReference>
<keyword evidence="2" id="KW-0238">DNA-binding</keyword>
<dbReference type="SMART" id="SM00342">
    <property type="entry name" value="HTH_ARAC"/>
    <property type="match status" value="1"/>
</dbReference>
<evidence type="ECO:0000256" key="2">
    <source>
        <dbReference type="ARBA" id="ARBA00023125"/>
    </source>
</evidence>
<dbReference type="PANTHER" id="PTHR47894:SF4">
    <property type="entry name" value="HTH-TYPE TRANSCRIPTIONAL REGULATOR GADX"/>
    <property type="match status" value="1"/>
</dbReference>
<gene>
    <name evidence="5" type="primary">virS_1</name>
    <name evidence="5" type="ORF">LAX5112_01972</name>
</gene>
<keyword evidence="1" id="KW-0805">Transcription regulation</keyword>
<dbReference type="PROSITE" id="PS01124">
    <property type="entry name" value="HTH_ARAC_FAMILY_2"/>
    <property type="match status" value="1"/>
</dbReference>
<feature type="domain" description="HTH araC/xylS-type" evidence="4">
    <location>
        <begin position="236"/>
        <end position="333"/>
    </location>
</feature>
<keyword evidence="6" id="KW-1185">Reference proteome</keyword>
<evidence type="ECO:0000256" key="1">
    <source>
        <dbReference type="ARBA" id="ARBA00023015"/>
    </source>
</evidence>
<dbReference type="SUPFAM" id="SSF46689">
    <property type="entry name" value="Homeodomain-like"/>
    <property type="match status" value="1"/>
</dbReference>
<dbReference type="RefSeq" id="WP_208981258.1">
    <property type="nucleotide sequence ID" value="NZ_CXWD01000006.1"/>
</dbReference>
<protein>
    <submittedName>
        <fullName evidence="5">Virulence-regulating protein VirS</fullName>
    </submittedName>
</protein>
<evidence type="ECO:0000313" key="6">
    <source>
        <dbReference type="Proteomes" id="UP000053235"/>
    </source>
</evidence>
<dbReference type="STRING" id="388408.LAX5112_01972"/>
<organism evidence="5 6">
    <name type="scientific">Roseibium alexandrii</name>
    <dbReference type="NCBI Taxonomy" id="388408"/>
    <lineage>
        <taxon>Bacteria</taxon>
        <taxon>Pseudomonadati</taxon>
        <taxon>Pseudomonadota</taxon>
        <taxon>Alphaproteobacteria</taxon>
        <taxon>Hyphomicrobiales</taxon>
        <taxon>Stappiaceae</taxon>
        <taxon>Roseibium</taxon>
    </lineage>
</organism>
<evidence type="ECO:0000259" key="4">
    <source>
        <dbReference type="PROSITE" id="PS01124"/>
    </source>
</evidence>
<dbReference type="Pfam" id="PF12625">
    <property type="entry name" value="Arabinose_bd"/>
    <property type="match status" value="1"/>
</dbReference>
<sequence length="335" mass="36440">MPRISAYRLKHLGRIYAKEPAVSMPFEMVLSQVGIDPAVLTNPDAKIELTAEALAVQHACHVLGDPTFAARAGLAAPGAKTLLAYLARSSETVRQVLEFAQKYYALEDSDLQFKLTITEKGPVIGLQSGVLAGHQAPRHRELLVCGMYMRIRQIAGPEFGPLALLFEENDPDHCKALCSYVDCKVLCGQPVSGVRLPVGGLDYPIPTADTALLDHLMAHGDARLEKVPQEISSLSSRVMQLVKSRLPGHLPSGDEVAEELCMTRRTLTRHLAAEGTNYKSLAEAARSDMAKQMLLSESSIAQVAFLLDFGDQAAFSVAFKRWTGTTPAQFKRTNG</sequence>
<dbReference type="Gene3D" id="1.10.10.60">
    <property type="entry name" value="Homeodomain-like"/>
    <property type="match status" value="1"/>
</dbReference>
<dbReference type="InterPro" id="IPR009057">
    <property type="entry name" value="Homeodomain-like_sf"/>
</dbReference>
<dbReference type="GO" id="GO:0000976">
    <property type="term" value="F:transcription cis-regulatory region binding"/>
    <property type="evidence" value="ECO:0007669"/>
    <property type="project" value="TreeGrafter"/>
</dbReference>
<dbReference type="EMBL" id="CXWD01000006">
    <property type="protein sequence ID" value="CTQ69016.1"/>
    <property type="molecule type" value="Genomic_DNA"/>
</dbReference>
<evidence type="ECO:0000256" key="3">
    <source>
        <dbReference type="ARBA" id="ARBA00023163"/>
    </source>
</evidence>
<name>A0A0M7A3L6_9HYPH</name>
<dbReference type="AlphaFoldDB" id="A0A0M7A3L6"/>
<dbReference type="InterPro" id="IPR032687">
    <property type="entry name" value="AraC-type_N"/>
</dbReference>